<gene>
    <name evidence="3" type="ORF">QE405_002779</name>
</gene>
<feature type="chain" id="PRO_5042596875" evidence="2">
    <location>
        <begin position="32"/>
        <end position="259"/>
    </location>
</feature>
<evidence type="ECO:0000313" key="4">
    <source>
        <dbReference type="Proteomes" id="UP001239215"/>
    </source>
</evidence>
<proteinExistence type="predicted"/>
<dbReference type="EMBL" id="JAUTAN010000001">
    <property type="protein sequence ID" value="MDQ1105495.1"/>
    <property type="molecule type" value="Genomic_DNA"/>
</dbReference>
<keyword evidence="2" id="KW-0732">Signal</keyword>
<dbReference type="AlphaFoldDB" id="A0AAJ1U442"/>
<dbReference type="Proteomes" id="UP001239215">
    <property type="component" value="Unassembled WGS sequence"/>
</dbReference>
<accession>A0AAJ1U442</accession>
<evidence type="ECO:0000256" key="2">
    <source>
        <dbReference type="SAM" id="SignalP"/>
    </source>
</evidence>
<evidence type="ECO:0000313" key="3">
    <source>
        <dbReference type="EMBL" id="MDQ1105495.1"/>
    </source>
</evidence>
<feature type="region of interest" description="Disordered" evidence="1">
    <location>
        <begin position="32"/>
        <end position="52"/>
    </location>
</feature>
<comment type="caution">
    <text evidence="3">The sequence shown here is derived from an EMBL/GenBank/DDBJ whole genome shotgun (WGS) entry which is preliminary data.</text>
</comment>
<dbReference type="Gene3D" id="2.50.20.20">
    <property type="match status" value="1"/>
</dbReference>
<dbReference type="PROSITE" id="PS51257">
    <property type="entry name" value="PROKAR_LIPOPROTEIN"/>
    <property type="match status" value="1"/>
</dbReference>
<sequence length="259" mass="27333">MRLTMRGTTRRGARRGVALLGTAVMATTVLAGCGGDSDDSEGSGDSGDSSSFVDQDAQAIMDAAEEATKNASSFRIVGEMQSDGSEASLDLVLATDGCEGTVGIDGSDVEVLKIGDEGWYRPTADFWRAQLGGAGMDDATLDQLLSQVEGKWITDEEGSFDDFCTIESFFDDADDDDDDDNSEATKGDVEDIDGVEAIAIDHESDGTPATLWVAVDEPHYAVRVDGGDEGSFDLTDFDEDVSFEAPDDADVVDLNSLMG</sequence>
<protein>
    <submittedName>
        <fullName evidence="3">Outer membrane murein-binding lipoprotein Lpp</fullName>
    </submittedName>
</protein>
<evidence type="ECO:0000256" key="1">
    <source>
        <dbReference type="SAM" id="MobiDB-lite"/>
    </source>
</evidence>
<name>A0AAJ1U442_9ACTN</name>
<feature type="signal peptide" evidence="2">
    <location>
        <begin position="1"/>
        <end position="31"/>
    </location>
</feature>
<organism evidence="3 4">
    <name type="scientific">Nocardioides zeae</name>
    <dbReference type="NCBI Taxonomy" id="1457234"/>
    <lineage>
        <taxon>Bacteria</taxon>
        <taxon>Bacillati</taxon>
        <taxon>Actinomycetota</taxon>
        <taxon>Actinomycetes</taxon>
        <taxon>Propionibacteriales</taxon>
        <taxon>Nocardioidaceae</taxon>
        <taxon>Nocardioides</taxon>
    </lineage>
</organism>
<keyword evidence="3" id="KW-0449">Lipoprotein</keyword>
<reference evidence="3" key="1">
    <citation type="submission" date="2023-07" db="EMBL/GenBank/DDBJ databases">
        <title>Functional and genomic diversity of the sorghum phyllosphere microbiome.</title>
        <authorList>
            <person name="Shade A."/>
        </authorList>
    </citation>
    <scope>NUCLEOTIDE SEQUENCE</scope>
    <source>
        <strain evidence="3">SORGH_AS_1067</strain>
    </source>
</reference>